<dbReference type="InterPro" id="IPR027417">
    <property type="entry name" value="P-loop_NTPase"/>
</dbReference>
<dbReference type="SUPFAM" id="SSF52540">
    <property type="entry name" value="P-loop containing nucleoside triphosphate hydrolases"/>
    <property type="match status" value="1"/>
</dbReference>
<evidence type="ECO:0000313" key="3">
    <source>
        <dbReference type="EMBL" id="VUZ50601.1"/>
    </source>
</evidence>
<sequence length="267" mass="31256">MLIPPEIIEECSSPTTLRRMNMNKEQALRTRNKFEREKSLFDLFKSLTIQSEEEFNEWLKMDPNQLPEIWAKYGQNWRIKLREYIEICVKTKRGRFHKPFYEITYLDMVFKTECPDTMHDPNPIEGARHFYAIFKENDINITEFLFNVNSIICMHHSRMNALVLRGPTTTGKSLIAKNIVSLDSARGRGGDAKHWLANPSSEIPENDQHKPNLVASRPQTIRCSNPNSSRWFARRAEMLRHVRQDHGAAQKDQTRESLTKLPTCRLP</sequence>
<feature type="domain" description="Parvovirus non-structural protein 1 helicase" evidence="2">
    <location>
        <begin position="102"/>
        <end position="180"/>
    </location>
</feature>
<dbReference type="InterPro" id="IPR001257">
    <property type="entry name" value="Parvovirus_NS1_helicase"/>
</dbReference>
<protein>
    <recommendedName>
        <fullName evidence="2">Parvovirus non-structural protein 1 helicase domain-containing protein</fullName>
    </recommendedName>
</protein>
<keyword evidence="4" id="KW-1185">Reference proteome</keyword>
<accession>A0A564YTK2</accession>
<organism evidence="3 4">
    <name type="scientific">Hymenolepis diminuta</name>
    <name type="common">Rat tapeworm</name>
    <dbReference type="NCBI Taxonomy" id="6216"/>
    <lineage>
        <taxon>Eukaryota</taxon>
        <taxon>Metazoa</taxon>
        <taxon>Spiralia</taxon>
        <taxon>Lophotrochozoa</taxon>
        <taxon>Platyhelminthes</taxon>
        <taxon>Cestoda</taxon>
        <taxon>Eucestoda</taxon>
        <taxon>Cyclophyllidea</taxon>
        <taxon>Hymenolepididae</taxon>
        <taxon>Hymenolepis</taxon>
    </lineage>
</organism>
<dbReference type="Gene3D" id="3.40.50.300">
    <property type="entry name" value="P-loop containing nucleotide triphosphate hydrolases"/>
    <property type="match status" value="1"/>
</dbReference>
<feature type="region of interest" description="Disordered" evidence="1">
    <location>
        <begin position="243"/>
        <end position="267"/>
    </location>
</feature>
<feature type="compositionally biased region" description="Basic and acidic residues" evidence="1">
    <location>
        <begin position="243"/>
        <end position="258"/>
    </location>
</feature>
<dbReference type="Proteomes" id="UP000321570">
    <property type="component" value="Unassembled WGS sequence"/>
</dbReference>
<reference evidence="3 4" key="1">
    <citation type="submission" date="2019-07" db="EMBL/GenBank/DDBJ databases">
        <authorList>
            <person name="Jastrzebski P J."/>
            <person name="Paukszto L."/>
            <person name="Jastrzebski P J."/>
        </authorList>
    </citation>
    <scope>NUCLEOTIDE SEQUENCE [LARGE SCALE GENOMIC DNA]</scope>
    <source>
        <strain evidence="3 4">WMS-il1</strain>
    </source>
</reference>
<dbReference type="GO" id="GO:0019079">
    <property type="term" value="P:viral genome replication"/>
    <property type="evidence" value="ECO:0007669"/>
    <property type="project" value="InterPro"/>
</dbReference>
<evidence type="ECO:0000256" key="1">
    <source>
        <dbReference type="SAM" id="MobiDB-lite"/>
    </source>
</evidence>
<dbReference type="AlphaFoldDB" id="A0A564YTK2"/>
<dbReference type="EMBL" id="CABIJS010000377">
    <property type="protein sequence ID" value="VUZ50601.1"/>
    <property type="molecule type" value="Genomic_DNA"/>
</dbReference>
<evidence type="ECO:0000259" key="2">
    <source>
        <dbReference type="Pfam" id="PF01057"/>
    </source>
</evidence>
<evidence type="ECO:0000313" key="4">
    <source>
        <dbReference type="Proteomes" id="UP000321570"/>
    </source>
</evidence>
<proteinExistence type="predicted"/>
<gene>
    <name evidence="3" type="ORF">WMSIL1_LOCUS9497</name>
</gene>
<name>A0A564YTK2_HYMDI</name>
<dbReference type="Pfam" id="PF01057">
    <property type="entry name" value="Parvo_NS1"/>
    <property type="match status" value="1"/>
</dbReference>